<evidence type="ECO:0000256" key="4">
    <source>
        <dbReference type="ARBA" id="ARBA00023284"/>
    </source>
</evidence>
<dbReference type="PANTHER" id="PTHR45663">
    <property type="entry name" value="GEO12009P1"/>
    <property type="match status" value="1"/>
</dbReference>
<dbReference type="NCBIfam" id="NF006898">
    <property type="entry name" value="PRK09381.1"/>
    <property type="match status" value="1"/>
</dbReference>
<gene>
    <name evidence="6" type="ORF">MNBD_GAMMA05-1774</name>
</gene>
<accession>A0A3B0W883</accession>
<dbReference type="EMBL" id="UOFE01000018">
    <property type="protein sequence ID" value="VAW51521.1"/>
    <property type="molecule type" value="Genomic_DNA"/>
</dbReference>
<evidence type="ECO:0000256" key="1">
    <source>
        <dbReference type="ARBA" id="ARBA00022448"/>
    </source>
</evidence>
<name>A0A3B0W883_9ZZZZ</name>
<evidence type="ECO:0000313" key="6">
    <source>
        <dbReference type="EMBL" id="VAW51521.1"/>
    </source>
</evidence>
<organism evidence="6">
    <name type="scientific">hydrothermal vent metagenome</name>
    <dbReference type="NCBI Taxonomy" id="652676"/>
    <lineage>
        <taxon>unclassified sequences</taxon>
        <taxon>metagenomes</taxon>
        <taxon>ecological metagenomes</taxon>
    </lineage>
</organism>
<protein>
    <submittedName>
        <fullName evidence="6">Thioredoxin</fullName>
    </submittedName>
</protein>
<keyword evidence="1" id="KW-0813">Transport</keyword>
<dbReference type="SUPFAM" id="SSF52833">
    <property type="entry name" value="Thioredoxin-like"/>
    <property type="match status" value="1"/>
</dbReference>
<dbReference type="AlphaFoldDB" id="A0A3B0W883"/>
<feature type="domain" description="Thioredoxin" evidence="5">
    <location>
        <begin position="1"/>
        <end position="108"/>
    </location>
</feature>
<dbReference type="InterPro" id="IPR036249">
    <property type="entry name" value="Thioredoxin-like_sf"/>
</dbReference>
<dbReference type="PIRSF" id="PIRSF000077">
    <property type="entry name" value="Thioredoxin"/>
    <property type="match status" value="1"/>
</dbReference>
<sequence>MSSDIVYVTDDTFDQEVLQSEIPVLVDYWAEWCGPCKMIAPILDEIVGDYAGKLKIAKLNIDENSATPPKFGIRGIPTLMIFKDGDVEATKVGALSKSQLTAFIDSSL</sequence>
<dbReference type="GO" id="GO:0045454">
    <property type="term" value="P:cell redox homeostasis"/>
    <property type="evidence" value="ECO:0007669"/>
    <property type="project" value="TreeGrafter"/>
</dbReference>
<dbReference type="InterPro" id="IPR017937">
    <property type="entry name" value="Thioredoxin_CS"/>
</dbReference>
<dbReference type="InterPro" id="IPR005746">
    <property type="entry name" value="Thioredoxin"/>
</dbReference>
<keyword evidence="2" id="KW-0249">Electron transport</keyword>
<dbReference type="Pfam" id="PF00085">
    <property type="entry name" value="Thioredoxin"/>
    <property type="match status" value="1"/>
</dbReference>
<keyword evidence="3" id="KW-1015">Disulfide bond</keyword>
<dbReference type="GO" id="GO:0005829">
    <property type="term" value="C:cytosol"/>
    <property type="evidence" value="ECO:0007669"/>
    <property type="project" value="TreeGrafter"/>
</dbReference>
<keyword evidence="4" id="KW-0676">Redox-active center</keyword>
<evidence type="ECO:0000256" key="2">
    <source>
        <dbReference type="ARBA" id="ARBA00022982"/>
    </source>
</evidence>
<dbReference type="FunFam" id="3.40.30.10:FF:000001">
    <property type="entry name" value="Thioredoxin"/>
    <property type="match status" value="1"/>
</dbReference>
<dbReference type="CDD" id="cd02947">
    <property type="entry name" value="TRX_family"/>
    <property type="match status" value="1"/>
</dbReference>
<dbReference type="InterPro" id="IPR013766">
    <property type="entry name" value="Thioredoxin_domain"/>
</dbReference>
<dbReference type="GO" id="GO:0015035">
    <property type="term" value="F:protein-disulfide reductase activity"/>
    <property type="evidence" value="ECO:0007669"/>
    <property type="project" value="InterPro"/>
</dbReference>
<proteinExistence type="predicted"/>
<dbReference type="PROSITE" id="PS00194">
    <property type="entry name" value="THIOREDOXIN_1"/>
    <property type="match status" value="1"/>
</dbReference>
<dbReference type="PRINTS" id="PR00421">
    <property type="entry name" value="THIOREDOXIN"/>
</dbReference>
<reference evidence="6" key="1">
    <citation type="submission" date="2018-06" db="EMBL/GenBank/DDBJ databases">
        <authorList>
            <person name="Zhirakovskaya E."/>
        </authorList>
    </citation>
    <scope>NUCLEOTIDE SEQUENCE</scope>
</reference>
<dbReference type="PANTHER" id="PTHR45663:SF11">
    <property type="entry name" value="GEO12009P1"/>
    <property type="match status" value="1"/>
</dbReference>
<evidence type="ECO:0000259" key="5">
    <source>
        <dbReference type="PROSITE" id="PS51352"/>
    </source>
</evidence>
<dbReference type="Gene3D" id="3.40.30.10">
    <property type="entry name" value="Glutaredoxin"/>
    <property type="match status" value="1"/>
</dbReference>
<dbReference type="NCBIfam" id="TIGR01068">
    <property type="entry name" value="thioredoxin"/>
    <property type="match status" value="1"/>
</dbReference>
<dbReference type="PROSITE" id="PS51352">
    <property type="entry name" value="THIOREDOXIN_2"/>
    <property type="match status" value="1"/>
</dbReference>
<evidence type="ECO:0000256" key="3">
    <source>
        <dbReference type="ARBA" id="ARBA00023157"/>
    </source>
</evidence>